<evidence type="ECO:0000313" key="2">
    <source>
        <dbReference type="EMBL" id="CAK0760131.1"/>
    </source>
</evidence>
<dbReference type="AlphaFoldDB" id="A0AAV1HYH8"/>
<dbReference type="Proteomes" id="UP001314263">
    <property type="component" value="Unassembled WGS sequence"/>
</dbReference>
<protein>
    <recommendedName>
        <fullName evidence="1">Methyltransferase domain-containing protein</fullName>
    </recommendedName>
</protein>
<dbReference type="InterPro" id="IPR029063">
    <property type="entry name" value="SAM-dependent_MTases_sf"/>
</dbReference>
<gene>
    <name evidence="2" type="ORF">CVIRNUC_002746</name>
</gene>
<evidence type="ECO:0000259" key="1">
    <source>
        <dbReference type="Pfam" id="PF13649"/>
    </source>
</evidence>
<dbReference type="InterPro" id="IPR041698">
    <property type="entry name" value="Methyltransf_25"/>
</dbReference>
<organism evidence="2 3">
    <name type="scientific">Coccomyxa viridis</name>
    <dbReference type="NCBI Taxonomy" id="1274662"/>
    <lineage>
        <taxon>Eukaryota</taxon>
        <taxon>Viridiplantae</taxon>
        <taxon>Chlorophyta</taxon>
        <taxon>core chlorophytes</taxon>
        <taxon>Trebouxiophyceae</taxon>
        <taxon>Trebouxiophyceae incertae sedis</taxon>
        <taxon>Coccomyxaceae</taxon>
        <taxon>Coccomyxa</taxon>
    </lineage>
</organism>
<dbReference type="Gene3D" id="3.40.50.150">
    <property type="entry name" value="Vaccinia Virus protein VP39"/>
    <property type="match status" value="1"/>
</dbReference>
<dbReference type="Pfam" id="PF13649">
    <property type="entry name" value="Methyltransf_25"/>
    <property type="match status" value="1"/>
</dbReference>
<sequence length="277" mass="29827">MSRTRLLAESWTAIAQQYEHRLAPLFQPWLDELVGSLDARDLPEGDVIVPACGPGIELLMLAEVLPGESRIVGIDLAAGMVDVANTRIAATPDRLLRQRVSACVGDACNLAILGRPPALILSCFGLQQMPEPSEVLLGWLASLAPGGLLAVAYWPPADGQQDAAWRALTDPALFKNPEALPLGWDRGIAARLADAGGTILVDDAPRHSMSFGSPADCFEVMMEAGPLHSRLLRHGPEHMRALKTSYCSHFKAPSLPFTIRPNAKRLLVRRAVVPSAL</sequence>
<name>A0AAV1HYH8_9CHLO</name>
<proteinExistence type="predicted"/>
<comment type="caution">
    <text evidence="2">The sequence shown here is derived from an EMBL/GenBank/DDBJ whole genome shotgun (WGS) entry which is preliminary data.</text>
</comment>
<dbReference type="CDD" id="cd02440">
    <property type="entry name" value="AdoMet_MTases"/>
    <property type="match status" value="1"/>
</dbReference>
<feature type="domain" description="Methyltransferase" evidence="1">
    <location>
        <begin position="51"/>
        <end position="147"/>
    </location>
</feature>
<accession>A0AAV1HYH8</accession>
<dbReference type="EMBL" id="CAUYUE010000004">
    <property type="protein sequence ID" value="CAK0760131.1"/>
    <property type="molecule type" value="Genomic_DNA"/>
</dbReference>
<evidence type="ECO:0000313" key="3">
    <source>
        <dbReference type="Proteomes" id="UP001314263"/>
    </source>
</evidence>
<dbReference type="SUPFAM" id="SSF53335">
    <property type="entry name" value="S-adenosyl-L-methionine-dependent methyltransferases"/>
    <property type="match status" value="1"/>
</dbReference>
<reference evidence="2 3" key="1">
    <citation type="submission" date="2023-10" db="EMBL/GenBank/DDBJ databases">
        <authorList>
            <person name="Maclean D."/>
            <person name="Macfadyen A."/>
        </authorList>
    </citation>
    <scope>NUCLEOTIDE SEQUENCE [LARGE SCALE GENOMIC DNA]</scope>
</reference>
<keyword evidence="3" id="KW-1185">Reference proteome</keyword>